<evidence type="ECO:0000313" key="5">
    <source>
        <dbReference type="EMBL" id="MFD1228383.1"/>
    </source>
</evidence>
<feature type="domain" description="Multidrug resistance protein MdtA-like barrel-sandwich hybrid" evidence="3">
    <location>
        <begin position="76"/>
        <end position="200"/>
    </location>
</feature>
<dbReference type="PANTHER" id="PTHR30469:SF11">
    <property type="entry name" value="BLL4320 PROTEIN"/>
    <property type="match status" value="1"/>
</dbReference>
<reference evidence="6" key="1">
    <citation type="journal article" date="2019" name="Int. J. Syst. Evol. Microbiol.">
        <title>The Global Catalogue of Microorganisms (GCM) 10K type strain sequencing project: providing services to taxonomists for standard genome sequencing and annotation.</title>
        <authorList>
            <consortium name="The Broad Institute Genomics Platform"/>
            <consortium name="The Broad Institute Genome Sequencing Center for Infectious Disease"/>
            <person name="Wu L."/>
            <person name="Ma J."/>
        </authorList>
    </citation>
    <scope>NUCLEOTIDE SEQUENCE [LARGE SCALE GENOMIC DNA]</scope>
    <source>
        <strain evidence="6">CCUG 49584</strain>
    </source>
</reference>
<name>A0ABW3V5F1_9HYPH</name>
<dbReference type="Gene3D" id="2.40.30.170">
    <property type="match status" value="1"/>
</dbReference>
<comment type="similarity">
    <text evidence="1">Belongs to the membrane fusion protein (MFP) (TC 8.A.1) family.</text>
</comment>
<proteinExistence type="inferred from homology"/>
<accession>A0ABW3V5F1</accession>
<dbReference type="Pfam" id="PF25917">
    <property type="entry name" value="BSH_RND"/>
    <property type="match status" value="1"/>
</dbReference>
<comment type="caution">
    <text evidence="5">The sequence shown here is derived from an EMBL/GenBank/DDBJ whole genome shotgun (WGS) entry which is preliminary data.</text>
</comment>
<feature type="domain" description="CusB-like beta-barrel" evidence="4">
    <location>
        <begin position="211"/>
        <end position="281"/>
    </location>
</feature>
<dbReference type="Pfam" id="PF25954">
    <property type="entry name" value="Beta-barrel_RND_2"/>
    <property type="match status" value="1"/>
</dbReference>
<dbReference type="NCBIfam" id="TIGR01730">
    <property type="entry name" value="RND_mfp"/>
    <property type="match status" value="1"/>
</dbReference>
<dbReference type="InterPro" id="IPR058625">
    <property type="entry name" value="MdtA-like_BSH"/>
</dbReference>
<dbReference type="EMBL" id="JBHTMA010000040">
    <property type="protein sequence ID" value="MFD1228383.1"/>
    <property type="molecule type" value="Genomic_DNA"/>
</dbReference>
<keyword evidence="6" id="KW-1185">Reference proteome</keyword>
<dbReference type="Gene3D" id="1.10.287.470">
    <property type="entry name" value="Helix hairpin bin"/>
    <property type="match status" value="1"/>
</dbReference>
<feature type="region of interest" description="Disordered" evidence="2">
    <location>
        <begin position="352"/>
        <end position="382"/>
    </location>
</feature>
<sequence length="382" mass="40108">MKNWKQIAVCVVVAAAAFGGWSWYNAGRTGTEATGTPPSAGQNSGARNAPLVMVKPAQKQIVNDKLSAIGSGVALNTVAVMPYSSGTIRQFLVSAGTLVKKGQIIAELDAETEQIAVEKAQVLLKDAEITQKRMATLRASNTATQVQVVAADLALANAKLAVKDAELALSRRSVEAPIAGIVGILPVDAGNYVTSSTTIATIDDRSKLLIDIWVPERFAPQLRIGQAVTAVPTALPGKSFQGQISALDNMIDAASRTMRVRAEITNPSDVLRSGMSFTVTILFPGDQYLAVDPLSIQWDGDGSYVWRIDTDGKAERVAARIIQRNANAVLVESELAEGDVMVTEGVQNVREGGSVTVKGQNTGSAASPKAPATAQANNKQAG</sequence>
<evidence type="ECO:0000259" key="3">
    <source>
        <dbReference type="Pfam" id="PF25917"/>
    </source>
</evidence>
<feature type="compositionally biased region" description="Low complexity" evidence="2">
    <location>
        <begin position="364"/>
        <end position="376"/>
    </location>
</feature>
<evidence type="ECO:0000313" key="6">
    <source>
        <dbReference type="Proteomes" id="UP001597263"/>
    </source>
</evidence>
<dbReference type="InterPro" id="IPR058792">
    <property type="entry name" value="Beta-barrel_RND_2"/>
</dbReference>
<evidence type="ECO:0000256" key="1">
    <source>
        <dbReference type="ARBA" id="ARBA00009477"/>
    </source>
</evidence>
<evidence type="ECO:0000259" key="4">
    <source>
        <dbReference type="Pfam" id="PF25954"/>
    </source>
</evidence>
<evidence type="ECO:0000256" key="2">
    <source>
        <dbReference type="SAM" id="MobiDB-lite"/>
    </source>
</evidence>
<dbReference type="SUPFAM" id="SSF111369">
    <property type="entry name" value="HlyD-like secretion proteins"/>
    <property type="match status" value="1"/>
</dbReference>
<dbReference type="InterPro" id="IPR006143">
    <property type="entry name" value="RND_pump_MFP"/>
</dbReference>
<dbReference type="Proteomes" id="UP001597263">
    <property type="component" value="Unassembled WGS sequence"/>
</dbReference>
<gene>
    <name evidence="5" type="ORF">ACFQ35_14670</name>
</gene>
<dbReference type="RefSeq" id="WP_289384913.1">
    <property type="nucleotide sequence ID" value="NZ_JAUCBM010000001.1"/>
</dbReference>
<dbReference type="PANTHER" id="PTHR30469">
    <property type="entry name" value="MULTIDRUG RESISTANCE PROTEIN MDTA"/>
    <property type="match status" value="1"/>
</dbReference>
<dbReference type="Gene3D" id="2.40.50.100">
    <property type="match status" value="1"/>
</dbReference>
<organism evidence="5 6">
    <name type="scientific">Pseudochrobactrum kiredjianiae</name>
    <dbReference type="NCBI Taxonomy" id="386305"/>
    <lineage>
        <taxon>Bacteria</taxon>
        <taxon>Pseudomonadati</taxon>
        <taxon>Pseudomonadota</taxon>
        <taxon>Alphaproteobacteria</taxon>
        <taxon>Hyphomicrobiales</taxon>
        <taxon>Brucellaceae</taxon>
        <taxon>Pseudochrobactrum</taxon>
    </lineage>
</organism>
<protein>
    <submittedName>
        <fullName evidence="5">Efflux RND transporter periplasmic adaptor subunit</fullName>
    </submittedName>
</protein>
<dbReference type="Gene3D" id="2.40.420.20">
    <property type="match status" value="1"/>
</dbReference>